<comment type="caution">
    <text evidence="2">The sequence shown here is derived from an EMBL/GenBank/DDBJ whole genome shotgun (WGS) entry which is preliminary data.</text>
</comment>
<accession>A0ABS2DJE0</accession>
<organism evidence="2 3">
    <name type="scientific">Bacillus suaedaesalsae</name>
    <dbReference type="NCBI Taxonomy" id="2810349"/>
    <lineage>
        <taxon>Bacteria</taxon>
        <taxon>Bacillati</taxon>
        <taxon>Bacillota</taxon>
        <taxon>Bacilli</taxon>
        <taxon>Bacillales</taxon>
        <taxon>Bacillaceae</taxon>
        <taxon>Bacillus</taxon>
    </lineage>
</organism>
<dbReference type="Proteomes" id="UP001518925">
    <property type="component" value="Unassembled WGS sequence"/>
</dbReference>
<reference evidence="2 3" key="1">
    <citation type="submission" date="2021-02" db="EMBL/GenBank/DDBJ databases">
        <title>Bacillus sp. RD4P76, an endophyte from a halophyte.</title>
        <authorList>
            <person name="Sun J.-Q."/>
        </authorList>
    </citation>
    <scope>NUCLEOTIDE SEQUENCE [LARGE SCALE GENOMIC DNA]</scope>
    <source>
        <strain evidence="2 3">RD4P76</strain>
    </source>
</reference>
<evidence type="ECO:0008006" key="4">
    <source>
        <dbReference type="Google" id="ProtNLM"/>
    </source>
</evidence>
<keyword evidence="1" id="KW-0812">Transmembrane</keyword>
<evidence type="ECO:0000313" key="3">
    <source>
        <dbReference type="Proteomes" id="UP001518925"/>
    </source>
</evidence>
<keyword evidence="1" id="KW-0472">Membrane</keyword>
<proteinExistence type="predicted"/>
<dbReference type="EMBL" id="JAFELM010000031">
    <property type="protein sequence ID" value="MBM6618604.1"/>
    <property type="molecule type" value="Genomic_DNA"/>
</dbReference>
<keyword evidence="3" id="KW-1185">Reference proteome</keyword>
<protein>
    <recommendedName>
        <fullName evidence="4">DUF3021 domain-containing protein</fullName>
    </recommendedName>
</protein>
<evidence type="ECO:0000256" key="1">
    <source>
        <dbReference type="SAM" id="Phobius"/>
    </source>
</evidence>
<feature type="transmembrane region" description="Helical" evidence="1">
    <location>
        <begin position="89"/>
        <end position="107"/>
    </location>
</feature>
<feature type="transmembrane region" description="Helical" evidence="1">
    <location>
        <begin position="60"/>
        <end position="77"/>
    </location>
</feature>
<dbReference type="RefSeq" id="WP_204203931.1">
    <property type="nucleotide sequence ID" value="NZ_JAFELM010000031.1"/>
</dbReference>
<feature type="transmembrane region" description="Helical" evidence="1">
    <location>
        <begin position="6"/>
        <end position="24"/>
    </location>
</feature>
<sequence>MVTRQHLVSGASSGVIGGVILGFFLKVVQTFTGIKVYTLLLNVDFLPILGRVIWSEFVEFFFHLCISFLLGMIYSFIPKTKTHPYITSFIITIPTIPLFYVLIHLSIKETVSITDLTGFLLWTIGHILFAFSLAASYQYLTKKMTT</sequence>
<evidence type="ECO:0000313" key="2">
    <source>
        <dbReference type="EMBL" id="MBM6618604.1"/>
    </source>
</evidence>
<keyword evidence="1" id="KW-1133">Transmembrane helix</keyword>
<name>A0ABS2DJE0_9BACI</name>
<feature type="transmembrane region" description="Helical" evidence="1">
    <location>
        <begin position="119"/>
        <end position="140"/>
    </location>
</feature>
<gene>
    <name evidence="2" type="ORF">JR050_13115</name>
</gene>